<evidence type="ECO:0000313" key="2">
    <source>
        <dbReference type="Proteomes" id="UP000182584"/>
    </source>
</evidence>
<evidence type="ECO:0008006" key="3">
    <source>
        <dbReference type="Google" id="ProtNLM"/>
    </source>
</evidence>
<dbReference type="RefSeq" id="WP_022756748.1">
    <property type="nucleotide sequence ID" value="NZ_FOGJ01000016.1"/>
</dbReference>
<protein>
    <recommendedName>
        <fullName evidence="3">FlgN protein</fullName>
    </recommendedName>
</protein>
<proteinExistence type="predicted"/>
<dbReference type="Proteomes" id="UP000182584">
    <property type="component" value="Unassembled WGS sequence"/>
</dbReference>
<sequence length="159" mass="18306">MSSTALDMLEDSLNKKIGIMLRIQEENTKESRILADTDNVNPDAFDKTLDIKGEYIDELNAIDDGFDNLFERVKLEVGDHKDLYQNQIKRIQKLIRDITACGISIQSQEHTNKSLAEKYFSSQREKMTTGKKNSIAAFNYYQTMSKSKDIPPQFMDQKN</sequence>
<accession>A0A1H9TUY7</accession>
<dbReference type="OrthoDB" id="9798495at2"/>
<dbReference type="EMBL" id="FOGJ01000016">
    <property type="protein sequence ID" value="SES00573.1"/>
    <property type="molecule type" value="Genomic_DNA"/>
</dbReference>
<reference evidence="1 2" key="1">
    <citation type="submission" date="2016-10" db="EMBL/GenBank/DDBJ databases">
        <authorList>
            <person name="de Groot N.N."/>
        </authorList>
    </citation>
    <scope>NUCLEOTIDE SEQUENCE [LARGE SCALE GENOMIC DNA]</scope>
    <source>
        <strain evidence="1 2">AR40</strain>
    </source>
</reference>
<dbReference type="AlphaFoldDB" id="A0A1H9TUY7"/>
<organism evidence="1 2">
    <name type="scientific">Butyrivibrio fibrisolvens</name>
    <dbReference type="NCBI Taxonomy" id="831"/>
    <lineage>
        <taxon>Bacteria</taxon>
        <taxon>Bacillati</taxon>
        <taxon>Bacillota</taxon>
        <taxon>Clostridia</taxon>
        <taxon>Lachnospirales</taxon>
        <taxon>Lachnospiraceae</taxon>
        <taxon>Butyrivibrio</taxon>
    </lineage>
</organism>
<evidence type="ECO:0000313" key="1">
    <source>
        <dbReference type="EMBL" id="SES00573.1"/>
    </source>
</evidence>
<name>A0A1H9TUY7_BUTFI</name>
<gene>
    <name evidence="1" type="ORF">SAMN04487884_11615</name>
</gene>